<proteinExistence type="predicted"/>
<organism evidence="1 2">
    <name type="scientific">Tannerella sp. oral taxon BU063 isolate Cell 2</name>
    <dbReference type="NCBI Taxonomy" id="1411148"/>
    <lineage>
        <taxon>Bacteria</taxon>
        <taxon>Pseudomonadati</taxon>
        <taxon>Bacteroidota</taxon>
        <taxon>Bacteroidia</taxon>
        <taxon>Bacteroidales</taxon>
        <taxon>Tannerellaceae</taxon>
        <taxon>Tannerella</taxon>
    </lineage>
</organism>
<dbReference type="Proteomes" id="UP000018837">
    <property type="component" value="Unassembled WGS sequence"/>
</dbReference>
<dbReference type="PATRIC" id="fig|1411148.3.peg.1437"/>
<protein>
    <recommendedName>
        <fullName evidence="3">HicB-like antitoxin of toxin-antitoxin system domain-containing protein</fullName>
    </recommendedName>
</protein>
<dbReference type="SUPFAM" id="SSF143100">
    <property type="entry name" value="TTHA1013/TTHA0281-like"/>
    <property type="match status" value="1"/>
</dbReference>
<accession>W2C4Y4</accession>
<dbReference type="EMBL" id="AYUF01000474">
    <property type="protein sequence ID" value="ETK01557.1"/>
    <property type="molecule type" value="Genomic_DNA"/>
</dbReference>
<gene>
    <name evidence="1" type="ORF">N425_09115</name>
</gene>
<name>W2C4Y4_9BACT</name>
<dbReference type="AlphaFoldDB" id="W2C4Y4"/>
<evidence type="ECO:0008006" key="3">
    <source>
        <dbReference type="Google" id="ProtNLM"/>
    </source>
</evidence>
<evidence type="ECO:0000313" key="1">
    <source>
        <dbReference type="EMBL" id="ETK01557.1"/>
    </source>
</evidence>
<sequence>MGTISIIIERADDGTYGAYAENVPGIYGMGRTAAEVKQSIRDAIDTVKESLDTPPPAALLGDYELAFHYATAEIYS</sequence>
<reference evidence="1 2" key="1">
    <citation type="submission" date="2013-11" db="EMBL/GenBank/DDBJ databases">
        <title>Single cell genomics of uncultured Tannerella BU063 (oral taxon 286).</title>
        <authorList>
            <person name="Beall C.J."/>
            <person name="Campbell A.G."/>
            <person name="Griffen A.L."/>
            <person name="Podar M."/>
            <person name="Leys E.J."/>
        </authorList>
    </citation>
    <scope>NUCLEOTIDE SEQUENCE [LARGE SCALE GENOMIC DNA]</scope>
    <source>
        <strain evidence="1">Cell 2</strain>
    </source>
</reference>
<evidence type="ECO:0000313" key="2">
    <source>
        <dbReference type="Proteomes" id="UP000018837"/>
    </source>
</evidence>
<comment type="caution">
    <text evidence="1">The sequence shown here is derived from an EMBL/GenBank/DDBJ whole genome shotgun (WGS) entry which is preliminary data.</text>
</comment>
<dbReference type="Gene3D" id="3.30.160.250">
    <property type="match status" value="1"/>
</dbReference>
<dbReference type="InterPro" id="IPR035069">
    <property type="entry name" value="TTHA1013/TTHA0281-like"/>
</dbReference>